<keyword evidence="2" id="KW-1185">Reference proteome</keyword>
<dbReference type="PANTHER" id="PTHR12533">
    <property type="entry name" value="NFAT"/>
    <property type="match status" value="1"/>
</dbReference>
<evidence type="ECO:0000256" key="1">
    <source>
        <dbReference type="SAM" id="MobiDB-lite"/>
    </source>
</evidence>
<dbReference type="PANTHER" id="PTHR12533:SF7">
    <property type="entry name" value="NFAT NUCLEAR FACTOR, ISOFORM B"/>
    <property type="match status" value="1"/>
</dbReference>
<dbReference type="SUPFAM" id="SSF49417">
    <property type="entry name" value="p53-like transcription factors"/>
    <property type="match status" value="1"/>
</dbReference>
<dbReference type="InterPro" id="IPR008967">
    <property type="entry name" value="p53-like_TF_DNA-bd_sf"/>
</dbReference>
<accession>A0A914Y359</accession>
<proteinExistence type="predicted"/>
<dbReference type="InterPro" id="IPR037059">
    <property type="entry name" value="RHD_DNA_bind_dom_sf"/>
</dbReference>
<sequence>MISTISSSSAAINSVQEQLSLSPSSTSAAPILIFTTPSSSISTQQQEHQNVITAECDTTVSPASSQSTSTLSNNNTQDYDFLNEWNWQQSHQHQHHQQQHHHQQESSEIDEESEEQELSTAGIPTFSVIRQPEEQHRARYLSEGSRGAIKDRSGTSNCTIQISGFYRPTRVELFAATGSGQIIPHQLYRLIPVSGKSANTTPCRKMCAHDGIECLEITLRPESSMTAV</sequence>
<evidence type="ECO:0000313" key="3">
    <source>
        <dbReference type="WBParaSite" id="PSU_v2.g14620.t1"/>
    </source>
</evidence>
<dbReference type="AlphaFoldDB" id="A0A914Y359"/>
<protein>
    <submittedName>
        <fullName evidence="3">Uncharacterized protein</fullName>
    </submittedName>
</protein>
<dbReference type="InterPro" id="IPR031337">
    <property type="entry name" value="KDPG/KHG_AS_1"/>
</dbReference>
<feature type="compositionally biased region" description="Basic residues" evidence="1">
    <location>
        <begin position="92"/>
        <end position="101"/>
    </location>
</feature>
<dbReference type="PROSITE" id="PS00159">
    <property type="entry name" value="ALDOLASE_KDPG_KHG_1"/>
    <property type="match status" value="1"/>
</dbReference>
<dbReference type="GO" id="GO:0000978">
    <property type="term" value="F:RNA polymerase II cis-regulatory region sequence-specific DNA binding"/>
    <property type="evidence" value="ECO:0007669"/>
    <property type="project" value="TreeGrafter"/>
</dbReference>
<reference evidence="3" key="1">
    <citation type="submission" date="2022-11" db="UniProtKB">
        <authorList>
            <consortium name="WormBaseParasite"/>
        </authorList>
    </citation>
    <scope>IDENTIFICATION</scope>
</reference>
<organism evidence="2 3">
    <name type="scientific">Panagrolaimus superbus</name>
    <dbReference type="NCBI Taxonomy" id="310955"/>
    <lineage>
        <taxon>Eukaryota</taxon>
        <taxon>Metazoa</taxon>
        <taxon>Ecdysozoa</taxon>
        <taxon>Nematoda</taxon>
        <taxon>Chromadorea</taxon>
        <taxon>Rhabditida</taxon>
        <taxon>Tylenchina</taxon>
        <taxon>Panagrolaimomorpha</taxon>
        <taxon>Panagrolaimoidea</taxon>
        <taxon>Panagrolaimidae</taxon>
        <taxon>Panagrolaimus</taxon>
    </lineage>
</organism>
<dbReference type="Gene3D" id="2.60.40.340">
    <property type="entry name" value="Rel homology domain (RHD), DNA-binding domain"/>
    <property type="match status" value="1"/>
</dbReference>
<dbReference type="Proteomes" id="UP000887577">
    <property type="component" value="Unplaced"/>
</dbReference>
<dbReference type="WBParaSite" id="PSU_v2.g14620.t1">
    <property type="protein sequence ID" value="PSU_v2.g14620.t1"/>
    <property type="gene ID" value="PSU_v2.g14620"/>
</dbReference>
<dbReference type="GO" id="GO:0000981">
    <property type="term" value="F:DNA-binding transcription factor activity, RNA polymerase II-specific"/>
    <property type="evidence" value="ECO:0007669"/>
    <property type="project" value="TreeGrafter"/>
</dbReference>
<dbReference type="GO" id="GO:0005667">
    <property type="term" value="C:transcription regulator complex"/>
    <property type="evidence" value="ECO:0007669"/>
    <property type="project" value="TreeGrafter"/>
</dbReference>
<evidence type="ECO:0000313" key="2">
    <source>
        <dbReference type="Proteomes" id="UP000887577"/>
    </source>
</evidence>
<dbReference type="InterPro" id="IPR008366">
    <property type="entry name" value="NFAT"/>
</dbReference>
<feature type="region of interest" description="Disordered" evidence="1">
    <location>
        <begin position="89"/>
        <end position="124"/>
    </location>
</feature>
<feature type="compositionally biased region" description="Acidic residues" evidence="1">
    <location>
        <begin position="107"/>
        <end position="117"/>
    </location>
</feature>
<name>A0A914Y359_9BILA</name>